<reference evidence="2" key="1">
    <citation type="journal article" date="2019" name="Int. J. Syst. Evol. Microbiol.">
        <title>The Global Catalogue of Microorganisms (GCM) 10K type strain sequencing project: providing services to taxonomists for standard genome sequencing and annotation.</title>
        <authorList>
            <consortium name="The Broad Institute Genomics Platform"/>
            <consortium name="The Broad Institute Genome Sequencing Center for Infectious Disease"/>
            <person name="Wu L."/>
            <person name="Ma J."/>
        </authorList>
    </citation>
    <scope>NUCLEOTIDE SEQUENCE [LARGE SCALE GENOMIC DNA]</scope>
    <source>
        <strain evidence="2">JCM 17316</strain>
    </source>
</reference>
<sequence length="79" mass="8470">MLFSWDVQGQRLSVGGVTDDRSAAVRNVHAVLQGASGAARGAVWRVALSLSGEPAYDRLGTVGWAWRDDVTGAVFWIEP</sequence>
<keyword evidence="2" id="KW-1185">Reference proteome</keyword>
<comment type="caution">
    <text evidence="1">The sequence shown here is derived from an EMBL/GenBank/DDBJ whole genome shotgun (WGS) entry which is preliminary data.</text>
</comment>
<organism evidence="1 2">
    <name type="scientific">Actinomadura keratinilytica</name>
    <dbReference type="NCBI Taxonomy" id="547461"/>
    <lineage>
        <taxon>Bacteria</taxon>
        <taxon>Bacillati</taxon>
        <taxon>Actinomycetota</taxon>
        <taxon>Actinomycetes</taxon>
        <taxon>Streptosporangiales</taxon>
        <taxon>Thermomonosporaceae</taxon>
        <taxon>Actinomadura</taxon>
    </lineage>
</organism>
<protein>
    <submittedName>
        <fullName evidence="1">Uncharacterized protein</fullName>
    </submittedName>
</protein>
<evidence type="ECO:0000313" key="2">
    <source>
        <dbReference type="Proteomes" id="UP001500266"/>
    </source>
</evidence>
<dbReference type="Proteomes" id="UP001500266">
    <property type="component" value="Unassembled WGS sequence"/>
</dbReference>
<accession>A0ABP7YWX1</accession>
<gene>
    <name evidence="1" type="ORF">GCM10022416_31850</name>
</gene>
<name>A0ABP7YWX1_9ACTN</name>
<proteinExistence type="predicted"/>
<evidence type="ECO:0000313" key="1">
    <source>
        <dbReference type="EMBL" id="GAA4142613.1"/>
    </source>
</evidence>
<dbReference type="EMBL" id="BAABDO010000042">
    <property type="protein sequence ID" value="GAA4142613.1"/>
    <property type="molecule type" value="Genomic_DNA"/>
</dbReference>